<dbReference type="InterPro" id="IPR002016">
    <property type="entry name" value="Haem_peroxidase"/>
</dbReference>
<dbReference type="AlphaFoldDB" id="A0A2P2Q8D4"/>
<evidence type="ECO:0000256" key="4">
    <source>
        <dbReference type="ARBA" id="ARBA00022559"/>
    </source>
</evidence>
<dbReference type="Gene3D" id="1.10.420.10">
    <property type="entry name" value="Peroxidase, domain 2"/>
    <property type="match status" value="1"/>
</dbReference>
<sequence>MCPNNDGSNTNLVSLDSTAYKFDNVYYGNIVKNTSLLGSDQALLGDPKTAAMVNSYSTDPYLFSGDFAASMVKMGNIGILTGDKGQIRKKCGSVN</sequence>
<protein>
    <recommendedName>
        <fullName evidence="3">peroxidase</fullName>
        <ecNumber evidence="3">1.11.1.7</ecNumber>
    </recommendedName>
</protein>
<dbReference type="PANTHER" id="PTHR31388">
    <property type="entry name" value="PEROXIDASE 72-RELATED"/>
    <property type="match status" value="1"/>
</dbReference>
<keyword evidence="9" id="KW-0106">Calcium</keyword>
<dbReference type="PANTHER" id="PTHR31388:SF34">
    <property type="entry name" value="PEROXIDASE 10"/>
    <property type="match status" value="1"/>
</dbReference>
<reference evidence="12" key="1">
    <citation type="submission" date="2018-02" db="EMBL/GenBank/DDBJ databases">
        <title>Rhizophora mucronata_Transcriptome.</title>
        <authorList>
            <person name="Meera S.P."/>
            <person name="Sreeshan A."/>
            <person name="Augustine A."/>
        </authorList>
    </citation>
    <scope>NUCLEOTIDE SEQUENCE</scope>
    <source>
        <tissue evidence="12">Leaf</tissue>
    </source>
</reference>
<dbReference type="GO" id="GO:0140825">
    <property type="term" value="F:lactoperoxidase activity"/>
    <property type="evidence" value="ECO:0007669"/>
    <property type="project" value="UniProtKB-EC"/>
</dbReference>
<feature type="binding site" evidence="9">
    <location>
        <position position="16"/>
    </location>
    <ligand>
        <name>Ca(2+)</name>
        <dbReference type="ChEBI" id="CHEBI:29108"/>
        <label>2</label>
    </ligand>
</feature>
<evidence type="ECO:0000256" key="7">
    <source>
        <dbReference type="ARBA" id="ARBA00023002"/>
    </source>
</evidence>
<evidence type="ECO:0000256" key="1">
    <source>
        <dbReference type="ARBA" id="ARBA00000189"/>
    </source>
</evidence>
<dbReference type="EMBL" id="GGEC01082754">
    <property type="protein sequence ID" value="MBX63238.1"/>
    <property type="molecule type" value="Transcribed_RNA"/>
</dbReference>
<accession>A0A2P2Q8D4</accession>
<proteinExistence type="inferred from homology"/>
<evidence type="ECO:0000256" key="8">
    <source>
        <dbReference type="ARBA" id="ARBA00023004"/>
    </source>
</evidence>
<feature type="domain" description="Plant heme peroxidase family profile" evidence="11">
    <location>
        <begin position="1"/>
        <end position="95"/>
    </location>
</feature>
<name>A0A2P2Q8D4_RHIMU</name>
<keyword evidence="7" id="KW-0560">Oxidoreductase</keyword>
<dbReference type="SUPFAM" id="SSF48113">
    <property type="entry name" value="Heme-dependent peroxidases"/>
    <property type="match status" value="1"/>
</dbReference>
<evidence type="ECO:0000259" key="11">
    <source>
        <dbReference type="PROSITE" id="PS50873"/>
    </source>
</evidence>
<dbReference type="EC" id="1.11.1.7" evidence="3"/>
<dbReference type="PRINTS" id="PR00461">
    <property type="entry name" value="PLPEROXIDASE"/>
</dbReference>
<dbReference type="PROSITE" id="PS50873">
    <property type="entry name" value="PEROXIDASE_4"/>
    <property type="match status" value="1"/>
</dbReference>
<evidence type="ECO:0000256" key="5">
    <source>
        <dbReference type="ARBA" id="ARBA00022617"/>
    </source>
</evidence>
<evidence type="ECO:0000256" key="10">
    <source>
        <dbReference type="RuleBase" id="RU004241"/>
    </source>
</evidence>
<dbReference type="GO" id="GO:0046872">
    <property type="term" value="F:metal ion binding"/>
    <property type="evidence" value="ECO:0007669"/>
    <property type="project" value="UniProtKB-KW"/>
</dbReference>
<dbReference type="GO" id="GO:0006979">
    <property type="term" value="P:response to oxidative stress"/>
    <property type="evidence" value="ECO:0007669"/>
    <property type="project" value="InterPro"/>
</dbReference>
<dbReference type="Gene3D" id="1.10.520.10">
    <property type="match status" value="1"/>
</dbReference>
<dbReference type="GO" id="GO:0020037">
    <property type="term" value="F:heme binding"/>
    <property type="evidence" value="ECO:0007669"/>
    <property type="project" value="InterPro"/>
</dbReference>
<dbReference type="InterPro" id="IPR000823">
    <property type="entry name" value="Peroxidase_pln"/>
</dbReference>
<keyword evidence="5" id="KW-0349">Heme</keyword>
<comment type="cofactor">
    <cofactor evidence="9">
        <name>Ca(2+)</name>
        <dbReference type="ChEBI" id="CHEBI:29108"/>
    </cofactor>
    <text evidence="9">Binds 2 calcium ions per subunit.</text>
</comment>
<comment type="catalytic activity">
    <reaction evidence="1">
        <text>2 a phenolic donor + H2O2 = 2 a phenolic radical donor + 2 H2O</text>
        <dbReference type="Rhea" id="RHEA:56136"/>
        <dbReference type="ChEBI" id="CHEBI:15377"/>
        <dbReference type="ChEBI" id="CHEBI:16240"/>
        <dbReference type="ChEBI" id="CHEBI:139520"/>
        <dbReference type="ChEBI" id="CHEBI:139521"/>
        <dbReference type="EC" id="1.11.1.7"/>
    </reaction>
</comment>
<evidence type="ECO:0000256" key="2">
    <source>
        <dbReference type="ARBA" id="ARBA00001970"/>
    </source>
</evidence>
<organism evidence="12">
    <name type="scientific">Rhizophora mucronata</name>
    <name type="common">Asiatic mangrove</name>
    <dbReference type="NCBI Taxonomy" id="61149"/>
    <lineage>
        <taxon>Eukaryota</taxon>
        <taxon>Viridiplantae</taxon>
        <taxon>Streptophyta</taxon>
        <taxon>Embryophyta</taxon>
        <taxon>Tracheophyta</taxon>
        <taxon>Spermatophyta</taxon>
        <taxon>Magnoliopsida</taxon>
        <taxon>eudicotyledons</taxon>
        <taxon>Gunneridae</taxon>
        <taxon>Pentapetalae</taxon>
        <taxon>rosids</taxon>
        <taxon>fabids</taxon>
        <taxon>Malpighiales</taxon>
        <taxon>Rhizophoraceae</taxon>
        <taxon>Rhizophora</taxon>
    </lineage>
</organism>
<dbReference type="Pfam" id="PF00141">
    <property type="entry name" value="peroxidase"/>
    <property type="match status" value="1"/>
</dbReference>
<keyword evidence="6 9" id="KW-0479">Metal-binding</keyword>
<evidence type="ECO:0000313" key="12">
    <source>
        <dbReference type="EMBL" id="MBX63238.1"/>
    </source>
</evidence>
<comment type="similarity">
    <text evidence="10">Belongs to the peroxidase family.</text>
</comment>
<dbReference type="InterPro" id="IPR010255">
    <property type="entry name" value="Haem_peroxidase_sf"/>
</dbReference>
<evidence type="ECO:0000256" key="3">
    <source>
        <dbReference type="ARBA" id="ARBA00012313"/>
    </source>
</evidence>
<feature type="binding site" evidence="9">
    <location>
        <position position="23"/>
    </location>
    <ligand>
        <name>Ca(2+)</name>
        <dbReference type="ChEBI" id="CHEBI:29108"/>
        <label>2</label>
    </ligand>
</feature>
<evidence type="ECO:0000256" key="9">
    <source>
        <dbReference type="PIRSR" id="PIRSR600823-3"/>
    </source>
</evidence>
<comment type="cofactor">
    <cofactor evidence="2">
        <name>heme b</name>
        <dbReference type="ChEBI" id="CHEBI:60344"/>
    </cofactor>
</comment>
<keyword evidence="4" id="KW-0575">Peroxidase</keyword>
<keyword evidence="8" id="KW-0408">Iron</keyword>
<evidence type="ECO:0000256" key="6">
    <source>
        <dbReference type="ARBA" id="ARBA00022723"/>
    </source>
</evidence>